<gene>
    <name evidence="1" type="ORF">D5086_014357</name>
</gene>
<protein>
    <submittedName>
        <fullName evidence="1">Uncharacterized protein</fullName>
    </submittedName>
</protein>
<name>A0ACC4BZ53_POPAL</name>
<keyword evidence="2" id="KW-1185">Reference proteome</keyword>
<dbReference type="EMBL" id="RCHU02000007">
    <property type="protein sequence ID" value="KAL3583296.1"/>
    <property type="molecule type" value="Genomic_DNA"/>
</dbReference>
<evidence type="ECO:0000313" key="1">
    <source>
        <dbReference type="EMBL" id="KAL3583296.1"/>
    </source>
</evidence>
<proteinExistence type="predicted"/>
<accession>A0ACC4BZ53</accession>
<sequence length="129" mass="13967">MAIHTLRDCNWADSTVWLEEFGSFLAPQFFVGKIDDWLCMQEYLCSGCSGIVSATLHYPGLASFGFSTVLSSLLSRPLMEEVIVTCGGLPGIMVAELQVIRPSSSCSGLVHVLREGNSGAADMLWPSFT</sequence>
<dbReference type="Proteomes" id="UP000309997">
    <property type="component" value="Unassembled WGS sequence"/>
</dbReference>
<evidence type="ECO:0000313" key="2">
    <source>
        <dbReference type="Proteomes" id="UP000309997"/>
    </source>
</evidence>
<comment type="caution">
    <text evidence="1">The sequence shown here is derived from an EMBL/GenBank/DDBJ whole genome shotgun (WGS) entry which is preliminary data.</text>
</comment>
<organism evidence="1 2">
    <name type="scientific">Populus alba</name>
    <name type="common">White poplar</name>
    <dbReference type="NCBI Taxonomy" id="43335"/>
    <lineage>
        <taxon>Eukaryota</taxon>
        <taxon>Viridiplantae</taxon>
        <taxon>Streptophyta</taxon>
        <taxon>Embryophyta</taxon>
        <taxon>Tracheophyta</taxon>
        <taxon>Spermatophyta</taxon>
        <taxon>Magnoliopsida</taxon>
        <taxon>eudicotyledons</taxon>
        <taxon>Gunneridae</taxon>
        <taxon>Pentapetalae</taxon>
        <taxon>rosids</taxon>
        <taxon>fabids</taxon>
        <taxon>Malpighiales</taxon>
        <taxon>Salicaceae</taxon>
        <taxon>Saliceae</taxon>
        <taxon>Populus</taxon>
    </lineage>
</organism>
<reference evidence="1 2" key="1">
    <citation type="journal article" date="2024" name="Plant Biotechnol. J.">
        <title>Genome and CRISPR/Cas9 system of a widespread forest tree (Populus alba) in the world.</title>
        <authorList>
            <person name="Liu Y.J."/>
            <person name="Jiang P.F."/>
            <person name="Han X.M."/>
            <person name="Li X.Y."/>
            <person name="Wang H.M."/>
            <person name="Wang Y.J."/>
            <person name="Wang X.X."/>
            <person name="Zeng Q.Y."/>
        </authorList>
    </citation>
    <scope>NUCLEOTIDE SEQUENCE [LARGE SCALE GENOMIC DNA]</scope>
    <source>
        <strain evidence="2">cv. PAL-ZL1</strain>
    </source>
</reference>